<dbReference type="AlphaFoldDB" id="A0A0A8YS81"/>
<protein>
    <submittedName>
        <fullName evidence="1">Uncharacterized protein</fullName>
    </submittedName>
</protein>
<evidence type="ECO:0000313" key="1">
    <source>
        <dbReference type="EMBL" id="JAD29794.1"/>
    </source>
</evidence>
<proteinExistence type="predicted"/>
<organism evidence="1">
    <name type="scientific">Arundo donax</name>
    <name type="common">Giant reed</name>
    <name type="synonym">Donax arundinaceus</name>
    <dbReference type="NCBI Taxonomy" id="35708"/>
    <lineage>
        <taxon>Eukaryota</taxon>
        <taxon>Viridiplantae</taxon>
        <taxon>Streptophyta</taxon>
        <taxon>Embryophyta</taxon>
        <taxon>Tracheophyta</taxon>
        <taxon>Spermatophyta</taxon>
        <taxon>Magnoliopsida</taxon>
        <taxon>Liliopsida</taxon>
        <taxon>Poales</taxon>
        <taxon>Poaceae</taxon>
        <taxon>PACMAD clade</taxon>
        <taxon>Arundinoideae</taxon>
        <taxon>Arundineae</taxon>
        <taxon>Arundo</taxon>
    </lineage>
</organism>
<sequence>MCATFQITILILFQLKES</sequence>
<name>A0A0A8YS81_ARUDO</name>
<accession>A0A0A8YS81</accession>
<reference evidence="1" key="1">
    <citation type="submission" date="2014-09" db="EMBL/GenBank/DDBJ databases">
        <authorList>
            <person name="Magalhaes I.L.F."/>
            <person name="Oliveira U."/>
            <person name="Santos F.R."/>
            <person name="Vidigal T.H.D.A."/>
            <person name="Brescovit A.D."/>
            <person name="Santos A.J."/>
        </authorList>
    </citation>
    <scope>NUCLEOTIDE SEQUENCE</scope>
    <source>
        <tissue evidence="1">Shoot tissue taken approximately 20 cm above the soil surface</tissue>
    </source>
</reference>
<dbReference type="EMBL" id="GBRH01268101">
    <property type="protein sequence ID" value="JAD29794.1"/>
    <property type="molecule type" value="Transcribed_RNA"/>
</dbReference>
<reference evidence="1" key="2">
    <citation type="journal article" date="2015" name="Data Brief">
        <title>Shoot transcriptome of the giant reed, Arundo donax.</title>
        <authorList>
            <person name="Barrero R.A."/>
            <person name="Guerrero F.D."/>
            <person name="Moolhuijzen P."/>
            <person name="Goolsby J.A."/>
            <person name="Tidwell J."/>
            <person name="Bellgard S.E."/>
            <person name="Bellgard M.I."/>
        </authorList>
    </citation>
    <scope>NUCLEOTIDE SEQUENCE</scope>
    <source>
        <tissue evidence="1">Shoot tissue taken approximately 20 cm above the soil surface</tissue>
    </source>
</reference>